<dbReference type="Pfam" id="PF20056">
    <property type="entry name" value="DUF6455"/>
    <property type="match status" value="1"/>
</dbReference>
<keyword evidence="3" id="KW-1185">Reference proteome</keyword>
<evidence type="ECO:0000259" key="1">
    <source>
        <dbReference type="Pfam" id="PF20056"/>
    </source>
</evidence>
<evidence type="ECO:0000313" key="3">
    <source>
        <dbReference type="Proteomes" id="UP000052022"/>
    </source>
</evidence>
<dbReference type="AlphaFoldDB" id="A0A0P1G4N8"/>
<dbReference type="RefSeq" id="WP_058289177.1">
    <property type="nucleotide sequence ID" value="NZ_CYSD01000015.1"/>
</dbReference>
<dbReference type="EMBL" id="CYSD01000015">
    <property type="protein sequence ID" value="CUH76778.1"/>
    <property type="molecule type" value="Genomic_DNA"/>
</dbReference>
<protein>
    <recommendedName>
        <fullName evidence="1">DUF6455 domain-containing protein</fullName>
    </recommendedName>
</protein>
<dbReference type="InterPro" id="IPR045601">
    <property type="entry name" value="DUF6455"/>
</dbReference>
<gene>
    <name evidence="2" type="ORF">TRM7557_01056</name>
</gene>
<sequence length="90" mass="10019">MIDQCQLKKHADLFTRMGDAVGVDLQEEAIKGNLQFDEIAESVLRCTRCGQVEACQQWLSEARATPAAQSPDYCRNGDLLAFLKLDEAET</sequence>
<proteinExistence type="predicted"/>
<name>A0A0P1G4N8_9RHOB</name>
<reference evidence="2 3" key="1">
    <citation type="submission" date="2015-09" db="EMBL/GenBank/DDBJ databases">
        <authorList>
            <consortium name="Swine Surveillance"/>
        </authorList>
    </citation>
    <scope>NUCLEOTIDE SEQUENCE [LARGE SCALE GENOMIC DNA]</scope>
    <source>
        <strain evidence="2 3">CECT 7557</strain>
    </source>
</reference>
<dbReference type="STRING" id="928856.SAMN04488049_106151"/>
<dbReference type="OrthoDB" id="7961152at2"/>
<feature type="domain" description="DUF6455" evidence="1">
    <location>
        <begin position="1"/>
        <end position="84"/>
    </location>
</feature>
<accession>A0A0P1G4N8</accession>
<evidence type="ECO:0000313" key="2">
    <source>
        <dbReference type="EMBL" id="CUH76778.1"/>
    </source>
</evidence>
<dbReference type="Proteomes" id="UP000052022">
    <property type="component" value="Unassembled WGS sequence"/>
</dbReference>
<organism evidence="2 3">
    <name type="scientific">Tritonibacter multivorans</name>
    <dbReference type="NCBI Taxonomy" id="928856"/>
    <lineage>
        <taxon>Bacteria</taxon>
        <taxon>Pseudomonadati</taxon>
        <taxon>Pseudomonadota</taxon>
        <taxon>Alphaproteobacteria</taxon>
        <taxon>Rhodobacterales</taxon>
        <taxon>Paracoccaceae</taxon>
        <taxon>Tritonibacter</taxon>
    </lineage>
</organism>